<dbReference type="EMBL" id="LNQE01001748">
    <property type="protein sequence ID" value="KUG10001.1"/>
    <property type="molecule type" value="Genomic_DNA"/>
</dbReference>
<dbReference type="InterPro" id="IPR000510">
    <property type="entry name" value="Nase/OxRdtase_comp1"/>
</dbReference>
<dbReference type="CDD" id="cd00316">
    <property type="entry name" value="Oxidoreductase_nitrogenase"/>
    <property type="match status" value="1"/>
</dbReference>
<name>A0A0W8EMW1_9ZZZZ</name>
<evidence type="ECO:0000259" key="1">
    <source>
        <dbReference type="Pfam" id="PF00148"/>
    </source>
</evidence>
<dbReference type="Gene3D" id="3.40.50.1980">
    <property type="entry name" value="Nitrogenase molybdenum iron protein domain"/>
    <property type="match status" value="3"/>
</dbReference>
<organism evidence="2">
    <name type="scientific">hydrocarbon metagenome</name>
    <dbReference type="NCBI Taxonomy" id="938273"/>
    <lineage>
        <taxon>unclassified sequences</taxon>
        <taxon>metagenomes</taxon>
        <taxon>ecological metagenomes</taxon>
    </lineage>
</organism>
<dbReference type="AlphaFoldDB" id="A0A0W8EMW1"/>
<comment type="caution">
    <text evidence="2">The sequence shown here is derived from an EMBL/GenBank/DDBJ whole genome shotgun (WGS) entry which is preliminary data.</text>
</comment>
<gene>
    <name evidence="2" type="ORF">ASZ90_016596</name>
</gene>
<dbReference type="PANTHER" id="PTHR42956">
    <property type="entry name" value="NITROGENASE IRON-MOLYBDENUM COFACTOR BIOSYNTHESIS PROTEIN NIFE"/>
    <property type="match status" value="1"/>
</dbReference>
<feature type="domain" description="Nitrogenase/oxidoreductase component 1" evidence="1">
    <location>
        <begin position="13"/>
        <end position="382"/>
    </location>
</feature>
<evidence type="ECO:0000313" key="2">
    <source>
        <dbReference type="EMBL" id="KUG10001.1"/>
    </source>
</evidence>
<dbReference type="Pfam" id="PF00148">
    <property type="entry name" value="Oxidored_nitro"/>
    <property type="match status" value="1"/>
</dbReference>
<dbReference type="GO" id="GO:0016491">
    <property type="term" value="F:oxidoreductase activity"/>
    <property type="evidence" value="ECO:0007669"/>
    <property type="project" value="InterPro"/>
</dbReference>
<dbReference type="InterPro" id="IPR049939">
    <property type="entry name" value="NifE-like"/>
</dbReference>
<dbReference type="PANTHER" id="PTHR42956:SF1">
    <property type="entry name" value="NITROGENASE IRON-MOLYBDENUM COFACTOR BIOSYNTHESIS PROTEIN NIFE"/>
    <property type="match status" value="1"/>
</dbReference>
<accession>A0A0W8EMW1</accession>
<proteinExistence type="predicted"/>
<sequence>MPDAAIRIPRSTCRLFGAIKALSTLKNTCILVHGPKGCVYHINYILGMRGDRPREIFSTCLNEHDVIFGAEDRLTRAICELDQEIHPDLLVVLSCCASGIIGEDVHAAVRAASVSAPVLAIDSGGFEGDHAEGYRDTLTRIAASLAGSTGHRDPHAVNLLGVLRAGPDLGEIRRILTSAGIRVAAVLTAGTGMADLGRMGDAALNIVLCETSGLGAAEVLLSRFGTPYIVTDLPIGIPATDTFLDTIRSALSLPCPEKSMNPHEPIPPLDPSHRIAIFSGPTRAIALSRFLSGLSNPPRLIVLDFLPPSLEKVAAAAGPGCVILVEPDSGEIRKALAAEEITLVLGGMLERPVAGMLGIRLIDVMHGSQRTVGYEGARILAALIDGEKI</sequence>
<dbReference type="SUPFAM" id="SSF53807">
    <property type="entry name" value="Helical backbone' metal receptor"/>
    <property type="match status" value="1"/>
</dbReference>
<protein>
    <recommendedName>
        <fullName evidence="1">Nitrogenase/oxidoreductase component 1 domain-containing protein</fullName>
    </recommendedName>
</protein>
<reference evidence="2" key="1">
    <citation type="journal article" date="2015" name="Proc. Natl. Acad. Sci. U.S.A.">
        <title>Networks of energetic and metabolic interactions define dynamics in microbial communities.</title>
        <authorList>
            <person name="Embree M."/>
            <person name="Liu J.K."/>
            <person name="Al-Bassam M.M."/>
            <person name="Zengler K."/>
        </authorList>
    </citation>
    <scope>NUCLEOTIDE SEQUENCE</scope>
</reference>